<feature type="compositionally biased region" description="Polar residues" evidence="1">
    <location>
        <begin position="115"/>
        <end position="127"/>
    </location>
</feature>
<evidence type="ECO:0000313" key="2">
    <source>
        <dbReference type="EMBL" id="KAG9195984.1"/>
    </source>
</evidence>
<organism evidence="2 3">
    <name type="scientific">Alternaria panax</name>
    <dbReference type="NCBI Taxonomy" id="48097"/>
    <lineage>
        <taxon>Eukaryota</taxon>
        <taxon>Fungi</taxon>
        <taxon>Dikarya</taxon>
        <taxon>Ascomycota</taxon>
        <taxon>Pezizomycotina</taxon>
        <taxon>Dothideomycetes</taxon>
        <taxon>Pleosporomycetidae</taxon>
        <taxon>Pleosporales</taxon>
        <taxon>Pleosporineae</taxon>
        <taxon>Pleosporaceae</taxon>
        <taxon>Alternaria</taxon>
        <taxon>Alternaria sect. Panax</taxon>
    </lineage>
</organism>
<sequence>MPDPVVEPCSEYSRASGPNAIDAALKKSKSMLQPFYTTGLKNVAELACETESDVERPVIRKKATRLSFGNVMAQARGDHDIVPYEKKKEDTTMKDEQERPNARADTPRSGVPASLSRSTDFSRSQKALQGDDQYRPKESYISRKPLVVKDSNGLAALLSLKKRNHQENQSRVKMCNHRTFVIYWDPEDPSNRNGSFIARVDDDKEKSHVTKHPCCNPRSVNVKEVAIEMASNIILKFEEQEDDRVTGHYQRRKGIEPKRSPPHSVVLREVHNMYSQLCRGEIRKLAKTEETRDIKLGAGERRKELAEQTKLAAQRSRQRGCTTKDHNYNKPESGSKPKSSSDSRPSERKKKTPKQIAEEKVARKKERRGLSDIARLRVEPLDRYKPSTVEEQQARVARVTEHFRHERAARVQSIAPATKTSPKSKKFAVAIDAAEDDETIPSTQVTKKATRRPVRYIQDSDDNSNKDENETVKTRQVVTKPKSQRVSKADGVLLAGIAQAGQEGSERFTQTEAEAASELKPTLSNEEKQVSFLAEIAVIERAQLAAKEKRQATPPSDDVKQSTQKKSRKSAINIEDSDEGTDITIPEENSALPHAEVRQEFTTEANQLVAKVQKQQEDKTEQGPKSSASPASRGPKRKNELPDSEDELQVSSPLSTARPIKKAKQNSFLEEGITTVEQEQDINVLPPAAEEAVANAAVAGEIFSDDTEGEDMDISSEDDGSSPITAQTEEEEEDDGLDYLFEE</sequence>
<comment type="caution">
    <text evidence="2">The sequence shown here is derived from an EMBL/GenBank/DDBJ whole genome shotgun (WGS) entry which is preliminary data.</text>
</comment>
<dbReference type="Proteomes" id="UP001199106">
    <property type="component" value="Unassembled WGS sequence"/>
</dbReference>
<feature type="compositionally biased region" description="Basic and acidic residues" evidence="1">
    <location>
        <begin position="132"/>
        <end position="141"/>
    </location>
</feature>
<feature type="region of interest" description="Disordered" evidence="1">
    <location>
        <begin position="300"/>
        <end position="367"/>
    </location>
</feature>
<reference evidence="2" key="1">
    <citation type="submission" date="2021-07" db="EMBL/GenBank/DDBJ databases">
        <title>Genome Resource of American Ginseng Black Spot Pathogen Alternaria panax.</title>
        <authorList>
            <person name="Qiu C."/>
            <person name="Wang W."/>
            <person name="Liu Z."/>
        </authorList>
    </citation>
    <scope>NUCLEOTIDE SEQUENCE</scope>
    <source>
        <strain evidence="2">BNCC115425</strain>
    </source>
</reference>
<dbReference type="EMBL" id="JAANER010000001">
    <property type="protein sequence ID" value="KAG9195984.1"/>
    <property type="molecule type" value="Genomic_DNA"/>
</dbReference>
<gene>
    <name evidence="2" type="ORF">G6011_01105</name>
</gene>
<feature type="compositionally biased region" description="Acidic residues" evidence="1">
    <location>
        <begin position="728"/>
        <end position="743"/>
    </location>
</feature>
<feature type="region of interest" description="Disordered" evidence="1">
    <location>
        <begin position="440"/>
        <end position="485"/>
    </location>
</feature>
<feature type="region of interest" description="Disordered" evidence="1">
    <location>
        <begin position="77"/>
        <end position="141"/>
    </location>
</feature>
<feature type="compositionally biased region" description="Basic and acidic residues" evidence="1">
    <location>
        <begin position="463"/>
        <end position="473"/>
    </location>
</feature>
<feature type="compositionally biased region" description="Basic and acidic residues" evidence="1">
    <location>
        <begin position="77"/>
        <end position="106"/>
    </location>
</feature>
<feature type="compositionally biased region" description="Acidic residues" evidence="1">
    <location>
        <begin position="703"/>
        <end position="720"/>
    </location>
</feature>
<accession>A0AAD4NVM8</accession>
<name>A0AAD4NVM8_9PLEO</name>
<feature type="compositionally biased region" description="Basic and acidic residues" evidence="1">
    <location>
        <begin position="322"/>
        <end position="346"/>
    </location>
</feature>
<evidence type="ECO:0000313" key="3">
    <source>
        <dbReference type="Proteomes" id="UP001199106"/>
    </source>
</evidence>
<evidence type="ECO:0000256" key="1">
    <source>
        <dbReference type="SAM" id="MobiDB-lite"/>
    </source>
</evidence>
<proteinExistence type="predicted"/>
<feature type="region of interest" description="Disordered" evidence="1">
    <location>
        <begin position="502"/>
        <end position="527"/>
    </location>
</feature>
<feature type="region of interest" description="Disordered" evidence="1">
    <location>
        <begin position="702"/>
        <end position="743"/>
    </location>
</feature>
<keyword evidence="3" id="KW-1185">Reference proteome</keyword>
<feature type="region of interest" description="Disordered" evidence="1">
    <location>
        <begin position="545"/>
        <end position="672"/>
    </location>
</feature>
<dbReference type="AlphaFoldDB" id="A0AAD4NVM8"/>
<protein>
    <submittedName>
        <fullName evidence="2">Uncharacterized protein</fullName>
    </submittedName>
</protein>